<organism evidence="2 3">
    <name type="scientific">Caballeronia sordidicola</name>
    <name type="common">Burkholderia sordidicola</name>
    <dbReference type="NCBI Taxonomy" id="196367"/>
    <lineage>
        <taxon>Bacteria</taxon>
        <taxon>Pseudomonadati</taxon>
        <taxon>Pseudomonadota</taxon>
        <taxon>Betaproteobacteria</taxon>
        <taxon>Burkholderiales</taxon>
        <taxon>Burkholderiaceae</taxon>
        <taxon>Caballeronia</taxon>
    </lineage>
</organism>
<dbReference type="InterPro" id="IPR014044">
    <property type="entry name" value="CAP_dom"/>
</dbReference>
<dbReference type="AlphaFoldDB" id="A0A242M4H7"/>
<comment type="caution">
    <text evidence="2">The sequence shown here is derived from an EMBL/GenBank/DDBJ whole genome shotgun (WGS) entry which is preliminary data.</text>
</comment>
<name>A0A242M4H7_CABSO</name>
<feature type="domain" description="SCP" evidence="1">
    <location>
        <begin position="103"/>
        <end position="234"/>
    </location>
</feature>
<dbReference type="SUPFAM" id="SSF55797">
    <property type="entry name" value="PR-1-like"/>
    <property type="match status" value="1"/>
</dbReference>
<evidence type="ECO:0000313" key="3">
    <source>
        <dbReference type="Proteomes" id="UP000194546"/>
    </source>
</evidence>
<gene>
    <name evidence="2" type="ORF">PAMC26510_36220</name>
</gene>
<accession>A0A242M4H7</accession>
<protein>
    <recommendedName>
        <fullName evidence="1">SCP domain-containing protein</fullName>
    </recommendedName>
</protein>
<proteinExistence type="predicted"/>
<dbReference type="InterPro" id="IPR035940">
    <property type="entry name" value="CAP_sf"/>
</dbReference>
<evidence type="ECO:0000313" key="2">
    <source>
        <dbReference type="EMBL" id="OTP66057.1"/>
    </source>
</evidence>
<dbReference type="Proteomes" id="UP000194546">
    <property type="component" value="Unassembled WGS sequence"/>
</dbReference>
<sequence>MSGSACDSAWRVFVAPKFIDRLPGNLYPMQQTKTTTTALAIFSILLAACTGLGEHDSFQAANQSEKNDNTTHQGEPFSHRRALQNSVRAPTYETSSYQAKAFELVNAYRVSVHVGKLRQDPRLDTAAQAHALYLASNLASGGLTELSHDEASGFANYYADTPLSRARKAGVAMKEWVGEIIAAGRHQMDPAAYARDCIGQAINSVYHLVPLLKNQESIGLGFVPESATYPIYVCTTEFGTAGGVKGAPGPNTGIYSGGQQIPPTAVVHVPYDGETQVLLTMAPELPHLGFGPSALGRPIMVMVNAQDRNTLSVAKFTLEDSTRGLVIPAHILISRGGKLNSVMTAVVDPNNLLADGVVFLLPCTPLVANTTYTATFSGARDKAPINLTWNFTTGNASAHLQHVTFGAGH</sequence>
<evidence type="ECO:0000259" key="1">
    <source>
        <dbReference type="Pfam" id="PF00188"/>
    </source>
</evidence>
<reference evidence="2 3" key="1">
    <citation type="submission" date="2017-03" db="EMBL/GenBank/DDBJ databases">
        <title>Genome analysis of strain PAMC 26510.</title>
        <authorList>
            <person name="Oh H.-M."/>
            <person name="Yang J.-A."/>
        </authorList>
    </citation>
    <scope>NUCLEOTIDE SEQUENCE [LARGE SCALE GENOMIC DNA]</scope>
    <source>
        <strain evidence="2 3">PAMC 26510</strain>
    </source>
</reference>
<dbReference type="CDD" id="cd05379">
    <property type="entry name" value="CAP_bacterial"/>
    <property type="match status" value="1"/>
</dbReference>
<dbReference type="EMBL" id="NBTY01000205">
    <property type="protein sequence ID" value="OTP66057.1"/>
    <property type="molecule type" value="Genomic_DNA"/>
</dbReference>
<dbReference type="Pfam" id="PF00188">
    <property type="entry name" value="CAP"/>
    <property type="match status" value="1"/>
</dbReference>
<dbReference type="Gene3D" id="3.40.33.10">
    <property type="entry name" value="CAP"/>
    <property type="match status" value="1"/>
</dbReference>